<sequence length="149" mass="17214">MTEVQETRIRELRLKGLGYRRIATEAGLSRDIVRNYCRSKGMAGYATALEKNVSEQISKGKACLYCGKEIKQPATGRPKKFCSETCRRIWWRIHPEVSEQKDTALYTMTCAHCGKVFVSYGNQKRKYCGHNCYIKDRFWRGEENGVSEN</sequence>
<dbReference type="AlphaFoldDB" id="A0A318EW46"/>
<reference evidence="1 2" key="1">
    <citation type="submission" date="2018-05" db="EMBL/GenBank/DDBJ databases">
        <title>Genomic Encyclopedia of Type Strains, Phase IV (KMG-IV): sequencing the most valuable type-strain genomes for metagenomic binning, comparative biology and taxonomic classification.</title>
        <authorList>
            <person name="Goeker M."/>
        </authorList>
    </citation>
    <scope>NUCLEOTIDE SEQUENCE [LARGE SCALE GENOMIC DNA]</scope>
    <source>
        <strain evidence="1 2">DSM 28816</strain>
    </source>
</reference>
<dbReference type="Proteomes" id="UP000247523">
    <property type="component" value="Unassembled WGS sequence"/>
</dbReference>
<evidence type="ECO:0000313" key="1">
    <source>
        <dbReference type="EMBL" id="PXV93770.1"/>
    </source>
</evidence>
<name>A0A318EW46_9FIRM</name>
<evidence type="ECO:0008006" key="3">
    <source>
        <dbReference type="Google" id="ProtNLM"/>
    </source>
</evidence>
<accession>A0A318EW46</accession>
<dbReference type="Gene3D" id="1.10.10.60">
    <property type="entry name" value="Homeodomain-like"/>
    <property type="match status" value="1"/>
</dbReference>
<evidence type="ECO:0000313" key="2">
    <source>
        <dbReference type="Proteomes" id="UP000247523"/>
    </source>
</evidence>
<dbReference type="EMBL" id="QICS01000002">
    <property type="protein sequence ID" value="PXV93770.1"/>
    <property type="molecule type" value="Genomic_DNA"/>
</dbReference>
<protein>
    <recommendedName>
        <fullName evidence="3">RNA polymerase subunit sigma-70</fullName>
    </recommendedName>
</protein>
<proteinExistence type="predicted"/>
<organism evidence="1 2">
    <name type="scientific">Lachnotalea glycerini</name>
    <dbReference type="NCBI Taxonomy" id="1763509"/>
    <lineage>
        <taxon>Bacteria</taxon>
        <taxon>Bacillati</taxon>
        <taxon>Bacillota</taxon>
        <taxon>Clostridia</taxon>
        <taxon>Lachnospirales</taxon>
        <taxon>Lachnospiraceae</taxon>
        <taxon>Lachnotalea</taxon>
    </lineage>
</organism>
<gene>
    <name evidence="1" type="ORF">C8E03_102545</name>
</gene>
<comment type="caution">
    <text evidence="1">The sequence shown here is derived from an EMBL/GenBank/DDBJ whole genome shotgun (WGS) entry which is preliminary data.</text>
</comment>
<dbReference type="RefSeq" id="WP_110290620.1">
    <property type="nucleotide sequence ID" value="NZ_QICS01000002.1"/>
</dbReference>